<dbReference type="Pfam" id="PF01636">
    <property type="entry name" value="APH"/>
    <property type="match status" value="1"/>
</dbReference>
<evidence type="ECO:0000313" key="3">
    <source>
        <dbReference type="Proteomes" id="UP000019494"/>
    </source>
</evidence>
<protein>
    <recommendedName>
        <fullName evidence="1">Aminoglycoside phosphotransferase domain-containing protein</fullName>
    </recommendedName>
</protein>
<dbReference type="OrthoDB" id="30633at2"/>
<dbReference type="RefSeq" id="WP_034716087.1">
    <property type="nucleotide sequence ID" value="NZ_AWQS01000067.1"/>
</dbReference>
<evidence type="ECO:0000259" key="1">
    <source>
        <dbReference type="Pfam" id="PF01636"/>
    </source>
</evidence>
<dbReference type="PANTHER" id="PTHR23020:SF41">
    <property type="entry name" value="AMINOGLYCOSIDE PHOSPHOTRANSFERASE DOMAIN-CONTAINING PROTEIN"/>
    <property type="match status" value="1"/>
</dbReference>
<dbReference type="SUPFAM" id="SSF56112">
    <property type="entry name" value="Protein kinase-like (PK-like)"/>
    <property type="match status" value="1"/>
</dbReference>
<name>W9GJ27_9MICO</name>
<feature type="domain" description="Aminoglycoside phosphotransferase" evidence="1">
    <location>
        <begin position="64"/>
        <end position="280"/>
    </location>
</feature>
<keyword evidence="3" id="KW-1185">Reference proteome</keyword>
<dbReference type="Gene3D" id="3.90.1200.10">
    <property type="match status" value="1"/>
</dbReference>
<comment type="caution">
    <text evidence="2">The sequence shown here is derived from an EMBL/GenBank/DDBJ whole genome shotgun (WGS) entry which is preliminary data.</text>
</comment>
<dbReference type="PANTHER" id="PTHR23020">
    <property type="entry name" value="UNCHARACTERIZED NUCLEAR HORMONE RECEPTOR-RELATED"/>
    <property type="match status" value="1"/>
</dbReference>
<dbReference type="InterPro" id="IPR052961">
    <property type="entry name" value="Oxido-Kinase-like_Enzymes"/>
</dbReference>
<dbReference type="InterPro" id="IPR011009">
    <property type="entry name" value="Kinase-like_dom_sf"/>
</dbReference>
<evidence type="ECO:0000313" key="2">
    <source>
        <dbReference type="EMBL" id="EWT06075.1"/>
    </source>
</evidence>
<sequence>MRDAAQATHERLDATELVRAMRAAGVITAAAQLRALSARPIGIGHTADTLLVSLVWSHPGEGPQTLVAKVPSADAVSAQTAGALGLYERESRFYAELAPRTAINLPRCLGMMDHDGQPSSAILLEDLSELSPLDQLASAPMETVRRMRHQLATLQAPFWDDPATASLSWLHRRLGVPIPGILQRMHRSWRLTRDYLTDGFDRAERDVIDRFVAGAGDWAGSLDGPFSLTHHDFRIDNMLFGEDRVVVLDWQTVGWGAPMFDVAYLLGTSLDPHIRRAVEREEIGQHVTELSALGVRWDADEAWEAYRRASFATLLMLVPPAGSVKRTERGDAMFRHLLRQGARMALDLDAVEFLPDVVP</sequence>
<gene>
    <name evidence="2" type="ORF">N864_00260</name>
</gene>
<dbReference type="AlphaFoldDB" id="W9GJ27"/>
<dbReference type="EMBL" id="AWQS01000067">
    <property type="protein sequence ID" value="EWT06075.1"/>
    <property type="molecule type" value="Genomic_DNA"/>
</dbReference>
<dbReference type="Proteomes" id="UP000019494">
    <property type="component" value="Unassembled WGS sequence"/>
</dbReference>
<organism evidence="2 3">
    <name type="scientific">Intrasporangium chromatireducens Q5-1</name>
    <dbReference type="NCBI Taxonomy" id="584657"/>
    <lineage>
        <taxon>Bacteria</taxon>
        <taxon>Bacillati</taxon>
        <taxon>Actinomycetota</taxon>
        <taxon>Actinomycetes</taxon>
        <taxon>Micrococcales</taxon>
        <taxon>Intrasporangiaceae</taxon>
        <taxon>Intrasporangium</taxon>
    </lineage>
</organism>
<proteinExistence type="predicted"/>
<reference evidence="3" key="1">
    <citation type="submission" date="2013-08" db="EMBL/GenBank/DDBJ databases">
        <title>Intrasporangium oryzae NRRL B-24470.</title>
        <authorList>
            <person name="Liu H."/>
            <person name="Wang G."/>
        </authorList>
    </citation>
    <scope>NUCLEOTIDE SEQUENCE [LARGE SCALE GENOMIC DNA]</scope>
    <source>
        <strain evidence="3">Q5-1</strain>
    </source>
</reference>
<dbReference type="InterPro" id="IPR002575">
    <property type="entry name" value="Aminoglycoside_PTrfase"/>
</dbReference>
<accession>W9GJ27</accession>